<dbReference type="AlphaFoldDB" id="A0A2P2QBJ4"/>
<name>A0A2P2QBJ4_RHIMU</name>
<evidence type="ECO:0000313" key="1">
    <source>
        <dbReference type="EMBL" id="MBX64299.1"/>
    </source>
</evidence>
<proteinExistence type="predicted"/>
<sequence>MKCSSLQNLKLLLHFSATPSYPDHPVLFVEIEEHRKPRKYIRVSLLVYRKLTNFSTRSISNFCWKEFLEKWAIFFTN</sequence>
<protein>
    <submittedName>
        <fullName evidence="1">Uncharacterized protein</fullName>
    </submittedName>
</protein>
<accession>A0A2P2QBJ4</accession>
<organism evidence="1">
    <name type="scientific">Rhizophora mucronata</name>
    <name type="common">Asiatic mangrove</name>
    <dbReference type="NCBI Taxonomy" id="61149"/>
    <lineage>
        <taxon>Eukaryota</taxon>
        <taxon>Viridiplantae</taxon>
        <taxon>Streptophyta</taxon>
        <taxon>Embryophyta</taxon>
        <taxon>Tracheophyta</taxon>
        <taxon>Spermatophyta</taxon>
        <taxon>Magnoliopsida</taxon>
        <taxon>eudicotyledons</taxon>
        <taxon>Gunneridae</taxon>
        <taxon>Pentapetalae</taxon>
        <taxon>rosids</taxon>
        <taxon>fabids</taxon>
        <taxon>Malpighiales</taxon>
        <taxon>Rhizophoraceae</taxon>
        <taxon>Rhizophora</taxon>
    </lineage>
</organism>
<reference evidence="1" key="1">
    <citation type="submission" date="2018-02" db="EMBL/GenBank/DDBJ databases">
        <title>Rhizophora mucronata_Transcriptome.</title>
        <authorList>
            <person name="Meera S.P."/>
            <person name="Sreeshan A."/>
            <person name="Augustine A."/>
        </authorList>
    </citation>
    <scope>NUCLEOTIDE SEQUENCE</scope>
    <source>
        <tissue evidence="1">Leaf</tissue>
    </source>
</reference>
<dbReference type="EMBL" id="GGEC01083815">
    <property type="protein sequence ID" value="MBX64299.1"/>
    <property type="molecule type" value="Transcribed_RNA"/>
</dbReference>